<evidence type="ECO:0000313" key="1">
    <source>
        <dbReference type="Proteomes" id="UP000095283"/>
    </source>
</evidence>
<protein>
    <submittedName>
        <fullName evidence="2">Secreted protein</fullName>
    </submittedName>
</protein>
<dbReference type="WBParaSite" id="Hba_04235">
    <property type="protein sequence ID" value="Hba_04235"/>
    <property type="gene ID" value="Hba_04235"/>
</dbReference>
<keyword evidence="1" id="KW-1185">Reference proteome</keyword>
<proteinExistence type="predicted"/>
<dbReference type="Proteomes" id="UP000095283">
    <property type="component" value="Unplaced"/>
</dbReference>
<sequence length="78" mass="9248">MDAFMHFTRCKLLLILFVRLSFLFLFFGNTEGTLCVHQLFELELPRGSLYYMYCMCVLIISTDQTNRSENFILPLHQC</sequence>
<dbReference type="AlphaFoldDB" id="A0A1I7WGW7"/>
<evidence type="ECO:0000313" key="2">
    <source>
        <dbReference type="WBParaSite" id="Hba_04235"/>
    </source>
</evidence>
<organism evidence="1 2">
    <name type="scientific">Heterorhabditis bacteriophora</name>
    <name type="common">Entomopathogenic nematode worm</name>
    <dbReference type="NCBI Taxonomy" id="37862"/>
    <lineage>
        <taxon>Eukaryota</taxon>
        <taxon>Metazoa</taxon>
        <taxon>Ecdysozoa</taxon>
        <taxon>Nematoda</taxon>
        <taxon>Chromadorea</taxon>
        <taxon>Rhabditida</taxon>
        <taxon>Rhabditina</taxon>
        <taxon>Rhabditomorpha</taxon>
        <taxon>Strongyloidea</taxon>
        <taxon>Heterorhabditidae</taxon>
        <taxon>Heterorhabditis</taxon>
    </lineage>
</organism>
<name>A0A1I7WGW7_HETBA</name>
<accession>A0A1I7WGW7</accession>
<reference evidence="2" key="1">
    <citation type="submission" date="2016-11" db="UniProtKB">
        <authorList>
            <consortium name="WormBaseParasite"/>
        </authorList>
    </citation>
    <scope>IDENTIFICATION</scope>
</reference>